<evidence type="ECO:0000259" key="3">
    <source>
        <dbReference type="Pfam" id="PF00196"/>
    </source>
</evidence>
<dbReference type="InterPro" id="IPR016032">
    <property type="entry name" value="Sig_transdc_resp-reg_C-effctor"/>
</dbReference>
<dbReference type="InterPro" id="IPR036388">
    <property type="entry name" value="WH-like_DNA-bd_sf"/>
</dbReference>
<sequence length="171" mass="19320">MQDLVQAYQEQIVALREKKVLCNDFETKKQYASMIESLSYAIRQMTNTEYEDYRTILVEPDALNGLAVSYDTHSTDDEADRAADTVSVDMSSLSRRESYVLRSLMDGMTFQEIADDMGLTKSSVQKYAEWARSKLSRIRTSGVQTALFNTLDDSCGVYVSGLFRTSEAVAR</sequence>
<dbReference type="Proteomes" id="UP001164761">
    <property type="component" value="Plasmid unnamed1"/>
</dbReference>
<dbReference type="EMBL" id="CP104068">
    <property type="protein sequence ID" value="WAH44823.1"/>
    <property type="molecule type" value="Genomic_DNA"/>
</dbReference>
<organism evidence="4 5">
    <name type="scientific">Alicyclobacillus fastidiosus</name>
    <dbReference type="NCBI Taxonomy" id="392011"/>
    <lineage>
        <taxon>Bacteria</taxon>
        <taxon>Bacillati</taxon>
        <taxon>Bacillota</taxon>
        <taxon>Bacilli</taxon>
        <taxon>Bacillales</taxon>
        <taxon>Alicyclobacillaceae</taxon>
        <taxon>Alicyclobacillus</taxon>
    </lineage>
</organism>
<feature type="domain" description="HTH luxR-type" evidence="3">
    <location>
        <begin position="91"/>
        <end position="135"/>
    </location>
</feature>
<keyword evidence="2" id="KW-0804">Transcription</keyword>
<proteinExistence type="predicted"/>
<evidence type="ECO:0000313" key="4">
    <source>
        <dbReference type="EMBL" id="WAH44823.1"/>
    </source>
</evidence>
<evidence type="ECO:0000313" key="5">
    <source>
        <dbReference type="Proteomes" id="UP001164761"/>
    </source>
</evidence>
<keyword evidence="5" id="KW-1185">Reference proteome</keyword>
<dbReference type="InterPro" id="IPR000792">
    <property type="entry name" value="Tscrpt_reg_LuxR_C"/>
</dbReference>
<name>A0ABY6ZQD9_9BACL</name>
<accession>A0ABY6ZQD9</accession>
<geneLocation type="plasmid" evidence="4 5">
    <name>unnamed1</name>
</geneLocation>
<dbReference type="RefSeq" id="WP_268008695.1">
    <property type="nucleotide sequence ID" value="NZ_BSUT01000003.1"/>
</dbReference>
<dbReference type="Gene3D" id="1.10.10.10">
    <property type="entry name" value="Winged helix-like DNA-binding domain superfamily/Winged helix DNA-binding domain"/>
    <property type="match status" value="1"/>
</dbReference>
<keyword evidence="1" id="KW-0805">Transcription regulation</keyword>
<gene>
    <name evidence="4" type="ORF">NZD89_28630</name>
</gene>
<evidence type="ECO:0000256" key="2">
    <source>
        <dbReference type="ARBA" id="ARBA00023163"/>
    </source>
</evidence>
<reference evidence="4" key="1">
    <citation type="submission" date="2022-08" db="EMBL/GenBank/DDBJ databases">
        <title>Alicyclobacillus fastidiosus DSM 17978, complete genome.</title>
        <authorList>
            <person name="Wang Q."/>
            <person name="Cai R."/>
            <person name="Wang Z."/>
        </authorList>
    </citation>
    <scope>NUCLEOTIDE SEQUENCE</scope>
    <source>
        <strain evidence="4">DSM 17978</strain>
        <plasmid evidence="4">unnamed1</plasmid>
    </source>
</reference>
<evidence type="ECO:0000256" key="1">
    <source>
        <dbReference type="ARBA" id="ARBA00023015"/>
    </source>
</evidence>
<keyword evidence="4" id="KW-0614">Plasmid</keyword>
<dbReference type="Pfam" id="PF00196">
    <property type="entry name" value="GerE"/>
    <property type="match status" value="1"/>
</dbReference>
<protein>
    <submittedName>
        <fullName evidence="4">LuxR C-terminal-related transcriptional regulator</fullName>
    </submittedName>
</protein>
<dbReference type="SUPFAM" id="SSF46894">
    <property type="entry name" value="C-terminal effector domain of the bipartite response regulators"/>
    <property type="match status" value="1"/>
</dbReference>